<dbReference type="EMBL" id="OBDZ01000010">
    <property type="protein sequence ID" value="SNY26928.1"/>
    <property type="molecule type" value="Genomic_DNA"/>
</dbReference>
<name>A0A285GTY8_9FIRM</name>
<dbReference type="PANTHER" id="PTHR46137:SF3">
    <property type="entry name" value="OS05G0310600 PROTEIN"/>
    <property type="match status" value="1"/>
</dbReference>
<dbReference type="Pfam" id="PF04970">
    <property type="entry name" value="LRAT"/>
    <property type="match status" value="1"/>
</dbReference>
<dbReference type="GO" id="GO:0016746">
    <property type="term" value="F:acyltransferase activity"/>
    <property type="evidence" value="ECO:0007669"/>
    <property type="project" value="UniProtKB-KW"/>
</dbReference>
<proteinExistence type="predicted"/>
<dbReference type="RefSeq" id="WP_097017643.1">
    <property type="nucleotide sequence ID" value="NZ_OBDZ01000010.1"/>
</dbReference>
<dbReference type="AlphaFoldDB" id="A0A285GTY8"/>
<dbReference type="Proteomes" id="UP000219573">
    <property type="component" value="Unassembled WGS sequence"/>
</dbReference>
<sequence>MGILRDALFEGAKEIFGMGSGGLMRNVTTHIVRKQDPLEIIRKTRPYRKIFEEETTGNTLGEVVKKYNNLCDSLENLAESLDIPKAILKRALPSDSLRLADHIYVQRTSYSHHGLYIGDGMVIHYKDGLIQEDTLDTFAEDILSNNVNIRVKDSRKNFSTERVIERAKSRLGENAYNLFYNNCENFVR</sequence>
<keyword evidence="2" id="KW-0012">Acyltransferase</keyword>
<evidence type="ECO:0000259" key="1">
    <source>
        <dbReference type="PROSITE" id="PS51934"/>
    </source>
</evidence>
<keyword evidence="3" id="KW-1185">Reference proteome</keyword>
<organism evidence="2 3">
    <name type="scientific">Orenia metallireducens</name>
    <dbReference type="NCBI Taxonomy" id="1413210"/>
    <lineage>
        <taxon>Bacteria</taxon>
        <taxon>Bacillati</taxon>
        <taxon>Bacillota</taxon>
        <taxon>Clostridia</taxon>
        <taxon>Halanaerobiales</taxon>
        <taxon>Halobacteroidaceae</taxon>
        <taxon>Orenia</taxon>
    </lineage>
</organism>
<dbReference type="PROSITE" id="PS51934">
    <property type="entry name" value="LRAT"/>
    <property type="match status" value="1"/>
</dbReference>
<accession>A0A285GTY8</accession>
<evidence type="ECO:0000313" key="3">
    <source>
        <dbReference type="Proteomes" id="UP000219573"/>
    </source>
</evidence>
<feature type="domain" description="LRAT" evidence="1">
    <location>
        <begin position="102"/>
        <end position="188"/>
    </location>
</feature>
<reference evidence="3" key="1">
    <citation type="submission" date="2017-09" db="EMBL/GenBank/DDBJ databases">
        <authorList>
            <person name="Varghese N."/>
            <person name="Submissions S."/>
        </authorList>
    </citation>
    <scope>NUCLEOTIDE SEQUENCE [LARGE SCALE GENOMIC DNA]</scope>
    <source>
        <strain evidence="3">MSL47</strain>
    </source>
</reference>
<dbReference type="Gene3D" id="3.90.1720.10">
    <property type="entry name" value="endopeptidase domain like (from Nostoc punctiforme)"/>
    <property type="match status" value="2"/>
</dbReference>
<dbReference type="PANTHER" id="PTHR46137">
    <property type="entry name" value="OS05G0310600 PROTEIN"/>
    <property type="match status" value="1"/>
</dbReference>
<evidence type="ECO:0000313" key="2">
    <source>
        <dbReference type="EMBL" id="SNY26928.1"/>
    </source>
</evidence>
<protein>
    <submittedName>
        <fullName evidence="2">Lecithin retinol acyltransferase</fullName>
    </submittedName>
</protein>
<gene>
    <name evidence="2" type="ORF">SAMN06265827_11074</name>
</gene>
<dbReference type="InterPro" id="IPR007053">
    <property type="entry name" value="LRAT_dom"/>
</dbReference>
<keyword evidence="2" id="KW-0808">Transferase</keyword>